<accession>A0AAU9KHM3</accession>
<reference evidence="3" key="1">
    <citation type="submission" date="2021-09" db="EMBL/GenBank/DDBJ databases">
        <authorList>
            <consortium name="AG Swart"/>
            <person name="Singh M."/>
            <person name="Singh A."/>
            <person name="Seah K."/>
            <person name="Emmerich C."/>
        </authorList>
    </citation>
    <scope>NUCLEOTIDE SEQUENCE</scope>
    <source>
        <strain evidence="3">ATCC30299</strain>
    </source>
</reference>
<protein>
    <submittedName>
        <fullName evidence="3">Uncharacterized protein</fullName>
    </submittedName>
</protein>
<evidence type="ECO:0000313" key="4">
    <source>
        <dbReference type="Proteomes" id="UP001162131"/>
    </source>
</evidence>
<dbReference type="AlphaFoldDB" id="A0AAU9KHM3"/>
<dbReference type="InterPro" id="IPR003107">
    <property type="entry name" value="HAT"/>
</dbReference>
<dbReference type="Gene3D" id="1.25.40.10">
    <property type="entry name" value="Tetratricopeptide repeat domain"/>
    <property type="match status" value="2"/>
</dbReference>
<dbReference type="PANTHER" id="PTHR11246:SF20">
    <property type="entry name" value="TPR-CONTAINING PROTEIN DDB_G0280363"/>
    <property type="match status" value="1"/>
</dbReference>
<dbReference type="GO" id="GO:0000398">
    <property type="term" value="P:mRNA splicing, via spliceosome"/>
    <property type="evidence" value="ECO:0007669"/>
    <property type="project" value="InterPro"/>
</dbReference>
<dbReference type="SUPFAM" id="SSF48452">
    <property type="entry name" value="TPR-like"/>
    <property type="match status" value="3"/>
</dbReference>
<sequence length="669" mass="77883">MNSKTTTHRGPFENRTNGPYLITMTPSTAKPHYQKSDLENNTKPYETRQQGRWKVPYKPAEPKKQLEVIDCPLSKQQLRDFMKPLKDLESQGFYPVFHAACDKLKNSPQTLHWRVFVELADLAKRDNKIDEARALFAMATQIQPYAHQSWLEYSKLEEECGRIELSRKLLILGLHFCPLSDQLAVKFIKTEEKNSELDAARMVLSSLKSYPLDKNWKILMEGALMEARSGSIEIARSIFNHLMAQCGNFGAIFLEAVKFEERWGKDIYSALDNCEKGLARNPRYGPLWFSYLRLLDKIEFLQSQGSAARIPNHEVSRRKLDLIAKGEESLTKELVWKLYLEYALGLERAGKLEDCRRYMKDAVVNCPDNLRWKAWMVGARIELKAGNYKIAMNILNQSLNEVPCKQKSIVLVEMSKAYELIQNKEKARELMIEACENSKQDWKVHLEYITMEMRNSDFSRATQIAKDSIVKYSNTGRLWSALIQLQHTDRKLIEQKLHFKGFLLALKEVPKSGEVWCEGARLRLNPFTEYYDLDSAEDYLNYAIQFTPQYGDSFIEMLRVYMLKGTFEKISELKRLCINADPNYGMLWFFCKQNPLEGPAEVWKRAKKLVKEELCAMKLAYDHPKPREELYIDCMWSGLTQANWTYSRSDNLDLNGRWRLIYGSENITI</sequence>
<dbReference type="PANTHER" id="PTHR11246">
    <property type="entry name" value="PRE-MRNA SPLICING FACTOR"/>
    <property type="match status" value="1"/>
</dbReference>
<dbReference type="Proteomes" id="UP001162131">
    <property type="component" value="Unassembled WGS sequence"/>
</dbReference>
<evidence type="ECO:0000256" key="2">
    <source>
        <dbReference type="SAM" id="MobiDB-lite"/>
    </source>
</evidence>
<proteinExistence type="predicted"/>
<name>A0AAU9KHM3_9CILI</name>
<organism evidence="3 4">
    <name type="scientific">Blepharisma stoltei</name>
    <dbReference type="NCBI Taxonomy" id="1481888"/>
    <lineage>
        <taxon>Eukaryota</taxon>
        <taxon>Sar</taxon>
        <taxon>Alveolata</taxon>
        <taxon>Ciliophora</taxon>
        <taxon>Postciliodesmatophora</taxon>
        <taxon>Heterotrichea</taxon>
        <taxon>Heterotrichida</taxon>
        <taxon>Blepharismidae</taxon>
        <taxon>Blepharisma</taxon>
    </lineage>
</organism>
<evidence type="ECO:0000256" key="1">
    <source>
        <dbReference type="ARBA" id="ARBA00022737"/>
    </source>
</evidence>
<evidence type="ECO:0000313" key="3">
    <source>
        <dbReference type="EMBL" id="CAG9336290.1"/>
    </source>
</evidence>
<comment type="caution">
    <text evidence="3">The sequence shown here is derived from an EMBL/GenBank/DDBJ whole genome shotgun (WGS) entry which is preliminary data.</text>
</comment>
<keyword evidence="1" id="KW-0677">Repeat</keyword>
<feature type="region of interest" description="Disordered" evidence="2">
    <location>
        <begin position="1"/>
        <end position="54"/>
    </location>
</feature>
<keyword evidence="4" id="KW-1185">Reference proteome</keyword>
<dbReference type="SMART" id="SM00386">
    <property type="entry name" value="HAT"/>
    <property type="match status" value="5"/>
</dbReference>
<dbReference type="InterPro" id="IPR045075">
    <property type="entry name" value="Syf1-like"/>
</dbReference>
<dbReference type="EMBL" id="CAJZBQ010000064">
    <property type="protein sequence ID" value="CAG9336290.1"/>
    <property type="molecule type" value="Genomic_DNA"/>
</dbReference>
<feature type="compositionally biased region" description="Polar residues" evidence="2">
    <location>
        <begin position="41"/>
        <end position="50"/>
    </location>
</feature>
<gene>
    <name evidence="3" type="ORF">BSTOLATCC_MIC66170</name>
</gene>
<dbReference type="InterPro" id="IPR011990">
    <property type="entry name" value="TPR-like_helical_dom_sf"/>
</dbReference>